<dbReference type="eggNOG" id="ENOG502ZMJP">
    <property type="taxonomic scope" value="Bacteria"/>
</dbReference>
<protein>
    <recommendedName>
        <fullName evidence="1">HTH cro/C1-type domain-containing protein</fullName>
    </recommendedName>
</protein>
<dbReference type="CDD" id="cd00093">
    <property type="entry name" value="HTH_XRE"/>
    <property type="match status" value="1"/>
</dbReference>
<dbReference type="PATRIC" id="fig|1123269.5.peg.4311"/>
<proteinExistence type="predicted"/>
<dbReference type="PROSITE" id="PS50943">
    <property type="entry name" value="HTH_CROC1"/>
    <property type="match status" value="1"/>
</dbReference>
<dbReference type="Proteomes" id="UP000018851">
    <property type="component" value="Chromosome"/>
</dbReference>
<sequence>MWRKYLRMTLAEYLAQPGRTATELAQATGSAVSTITRAARGEIIPSRDLMIKLFEATDGAVTPNDIFGIVSKAPKVEMCSLCERRTDDPCVNSCTAADCPNAVKVAA</sequence>
<evidence type="ECO:0000313" key="2">
    <source>
        <dbReference type="EMBL" id="AHE56033.1"/>
    </source>
</evidence>
<accession>W0AID7</accession>
<dbReference type="GO" id="GO:0003677">
    <property type="term" value="F:DNA binding"/>
    <property type="evidence" value="ECO:0007669"/>
    <property type="project" value="InterPro"/>
</dbReference>
<dbReference type="InterPro" id="IPR001387">
    <property type="entry name" value="Cro/C1-type_HTH"/>
</dbReference>
<dbReference type="Pfam" id="PF01381">
    <property type="entry name" value="HTH_3"/>
    <property type="match status" value="1"/>
</dbReference>
<dbReference type="KEGG" id="ssan:NX02_22035"/>
<dbReference type="EMBL" id="CP006644">
    <property type="protein sequence ID" value="AHE56033.1"/>
    <property type="molecule type" value="Genomic_DNA"/>
</dbReference>
<dbReference type="AlphaFoldDB" id="W0AID7"/>
<evidence type="ECO:0000259" key="1">
    <source>
        <dbReference type="PROSITE" id="PS50943"/>
    </source>
</evidence>
<feature type="domain" description="HTH cro/C1-type" evidence="1">
    <location>
        <begin position="10"/>
        <end position="66"/>
    </location>
</feature>
<name>W0AID7_9SPHN</name>
<evidence type="ECO:0000313" key="3">
    <source>
        <dbReference type="Proteomes" id="UP000018851"/>
    </source>
</evidence>
<reference evidence="2 3" key="1">
    <citation type="submission" date="2013-07" db="EMBL/GenBank/DDBJ databases">
        <title>Completed genome of Sphingomonas sanxanigenens NX02.</title>
        <authorList>
            <person name="Ma T."/>
            <person name="Huang H."/>
            <person name="Wu M."/>
            <person name="Li X."/>
            <person name="Li G."/>
        </authorList>
    </citation>
    <scope>NUCLEOTIDE SEQUENCE [LARGE SCALE GENOMIC DNA]</scope>
    <source>
        <strain evidence="2 3">NX02</strain>
    </source>
</reference>
<keyword evidence="3" id="KW-1185">Reference proteome</keyword>
<dbReference type="SUPFAM" id="SSF47413">
    <property type="entry name" value="lambda repressor-like DNA-binding domains"/>
    <property type="match status" value="1"/>
</dbReference>
<organism evidence="2 3">
    <name type="scientific">Sphingomonas sanxanigenens DSM 19645 = NX02</name>
    <dbReference type="NCBI Taxonomy" id="1123269"/>
    <lineage>
        <taxon>Bacteria</taxon>
        <taxon>Pseudomonadati</taxon>
        <taxon>Pseudomonadota</taxon>
        <taxon>Alphaproteobacteria</taxon>
        <taxon>Sphingomonadales</taxon>
        <taxon>Sphingomonadaceae</taxon>
        <taxon>Sphingomonas</taxon>
    </lineage>
</organism>
<dbReference type="InterPro" id="IPR010982">
    <property type="entry name" value="Lambda_DNA-bd_dom_sf"/>
</dbReference>
<dbReference type="HOGENOM" id="CLU_2425413_0_0_5"/>
<dbReference type="STRING" id="1123269.NX02_22035"/>
<gene>
    <name evidence="2" type="ORF">NX02_22035</name>
</gene>